<sequence length="38" mass="4434">MIYPNFLKNREDVLDNVADYRWFTKGLPLEKVSISASC</sequence>
<dbReference type="EMBL" id="CP001431">
    <property type="protein sequence ID" value="ACT69025.1"/>
    <property type="molecule type" value="Genomic_DNA"/>
</dbReference>
<name>C6V3Q8_NEORI</name>
<dbReference type="HOGENOM" id="CLU_3330619_0_0_5"/>
<dbReference type="KEGG" id="nri:NRI_0026"/>
<reference evidence="1 2" key="1">
    <citation type="journal article" date="2009" name="Nucleic Acids Res.">
        <title>Analysis of complete genome sequence of Neorickettsia risticii: causative agent of Potomac horse fever.</title>
        <authorList>
            <person name="Lin M."/>
            <person name="Zhang C."/>
            <person name="Gibson K."/>
            <person name="Rikihisa Y."/>
        </authorList>
    </citation>
    <scope>NUCLEOTIDE SEQUENCE [LARGE SCALE GENOMIC DNA]</scope>
    <source>
        <strain evidence="1 2">Illinois</strain>
    </source>
</reference>
<evidence type="ECO:0000313" key="2">
    <source>
        <dbReference type="Proteomes" id="UP000001627"/>
    </source>
</evidence>
<keyword evidence="2" id="KW-1185">Reference proteome</keyword>
<protein>
    <submittedName>
        <fullName evidence="1">Uncharacterized protein</fullName>
    </submittedName>
</protein>
<evidence type="ECO:0000313" key="1">
    <source>
        <dbReference type="EMBL" id="ACT69025.1"/>
    </source>
</evidence>
<gene>
    <name evidence="1" type="ordered locus">NRI_0026</name>
</gene>
<proteinExistence type="predicted"/>
<dbReference type="AlphaFoldDB" id="C6V3Q8"/>
<dbReference type="Proteomes" id="UP000001627">
    <property type="component" value="Chromosome"/>
</dbReference>
<accession>C6V3Q8</accession>
<organism evidence="1 2">
    <name type="scientific">Neorickettsia risticii (strain Illinois)</name>
    <dbReference type="NCBI Taxonomy" id="434131"/>
    <lineage>
        <taxon>Bacteria</taxon>
        <taxon>Pseudomonadati</taxon>
        <taxon>Pseudomonadota</taxon>
        <taxon>Alphaproteobacteria</taxon>
        <taxon>Rickettsiales</taxon>
        <taxon>Anaplasmataceae</taxon>
        <taxon>Neorickettsia</taxon>
    </lineage>
</organism>